<dbReference type="AlphaFoldDB" id="A0A091A4C4"/>
<feature type="region of interest" description="Disordered" evidence="1">
    <location>
        <begin position="191"/>
        <end position="235"/>
    </location>
</feature>
<dbReference type="PROSITE" id="PS51782">
    <property type="entry name" value="LYSM"/>
    <property type="match status" value="1"/>
</dbReference>
<evidence type="ECO:0000256" key="1">
    <source>
        <dbReference type="SAM" id="MobiDB-lite"/>
    </source>
</evidence>
<comment type="caution">
    <text evidence="3">The sequence shown here is derived from an EMBL/GenBank/DDBJ whole genome shotgun (WGS) entry which is preliminary data.</text>
</comment>
<reference evidence="3 4" key="1">
    <citation type="submission" date="2014-04" db="EMBL/GenBank/DDBJ databases">
        <authorList>
            <person name="Bishop-Lilly K.A."/>
            <person name="Broomall S.M."/>
            <person name="Chain P.S."/>
            <person name="Chertkov O."/>
            <person name="Coyne S.R."/>
            <person name="Daligault H.E."/>
            <person name="Davenport K.W."/>
            <person name="Erkkila T."/>
            <person name="Frey K.G."/>
            <person name="Gibbons H.S."/>
            <person name="Gu W."/>
            <person name="Jaissle J."/>
            <person name="Johnson S.L."/>
            <person name="Koroleva G.I."/>
            <person name="Ladner J.T."/>
            <person name="Lo C.-C."/>
            <person name="Minogue T.D."/>
            <person name="Munk C."/>
            <person name="Palacios G.F."/>
            <person name="Redden C.L."/>
            <person name="Rosenzweig C.N."/>
            <person name="Scholz M.B."/>
            <person name="Teshima H."/>
            <person name="Xu Y."/>
        </authorList>
    </citation>
    <scope>NUCLEOTIDE SEQUENCE [LARGE SCALE GENOMIC DNA]</scope>
    <source>
        <strain evidence="3 4">8244</strain>
    </source>
</reference>
<dbReference type="Pfam" id="PF01476">
    <property type="entry name" value="LysM"/>
    <property type="match status" value="1"/>
</dbReference>
<dbReference type="SUPFAM" id="SSF54106">
    <property type="entry name" value="LysM domain"/>
    <property type="match status" value="1"/>
</dbReference>
<evidence type="ECO:0000259" key="2">
    <source>
        <dbReference type="PROSITE" id="PS51782"/>
    </source>
</evidence>
<sequence>MHAESCLDMLKGGSVLADQSYGLRFDIYERVHLSEDVIGIEELEEIELFPKIQVIPGQDYASLRGHLLLAGLYRGGGETRSLEHWIPVEITIPLSRVNRLEDITVEIENFDVDLLSARSLNITGVLSLKGVETSSLAVEADSWKDREFTTAHVVPGVSPEEEAGGLSFAEQEEIRFEPEVPKLTEWQAFPEEALKEKRSPDEPKPKPAPEPEPEPTSLWLEEESAEPSAGPWTDKEYALPVQGILQQTEFEQFNDAWFKQEMLPFIEPESADRLSEPAKPEAAPVQAAKKEPVKSEAAKTDAAKKEAKKEPLHFEAPENELANVAASEAEPQEAAFPSFSEAVEEKAAAGPDKAAAEAVQEPENVLSESLAQAEAENSLLQHQEEKKELKIALGSKKSTEEKESEPFGLKKLISSRPQNDLQSQAAYSPAASDEAEIGDGEELLWKNLFVHGGEEQTPFRKVKLVIVQREETLDDIAERYHLSSRELQLYNRLSENHLAEGQILYIP</sequence>
<dbReference type="HOGENOM" id="CLU_016531_0_0_9"/>
<dbReference type="STRING" id="44252.DJ90_5792"/>
<feature type="region of interest" description="Disordered" evidence="1">
    <location>
        <begin position="270"/>
        <end position="421"/>
    </location>
</feature>
<evidence type="ECO:0000313" key="4">
    <source>
        <dbReference type="Proteomes" id="UP000029278"/>
    </source>
</evidence>
<gene>
    <name evidence="3" type="ORF">DJ90_5792</name>
</gene>
<dbReference type="InterPro" id="IPR018392">
    <property type="entry name" value="LysM"/>
</dbReference>
<feature type="compositionally biased region" description="Basic and acidic residues" evidence="1">
    <location>
        <begin position="288"/>
        <end position="316"/>
    </location>
</feature>
<proteinExistence type="predicted"/>
<dbReference type="PATRIC" id="fig|44252.3.peg.941"/>
<dbReference type="InterPro" id="IPR048862">
    <property type="entry name" value="SPOCS_spoVID_N"/>
</dbReference>
<name>A0A091A4C4_PAEMA</name>
<feature type="compositionally biased region" description="Low complexity" evidence="1">
    <location>
        <begin position="348"/>
        <end position="358"/>
    </location>
</feature>
<dbReference type="CDD" id="cd00118">
    <property type="entry name" value="LysM"/>
    <property type="match status" value="1"/>
</dbReference>
<organism evidence="3 4">
    <name type="scientific">Paenibacillus macerans</name>
    <name type="common">Bacillus macerans</name>
    <dbReference type="NCBI Taxonomy" id="44252"/>
    <lineage>
        <taxon>Bacteria</taxon>
        <taxon>Bacillati</taxon>
        <taxon>Bacillota</taxon>
        <taxon>Bacilli</taxon>
        <taxon>Bacillales</taxon>
        <taxon>Paenibacillaceae</taxon>
        <taxon>Paenibacillus</taxon>
    </lineage>
</organism>
<dbReference type="Pfam" id="PF20918">
    <property type="entry name" value="SPOCS_spoVID-N"/>
    <property type="match status" value="1"/>
</dbReference>
<dbReference type="Proteomes" id="UP000029278">
    <property type="component" value="Unassembled WGS sequence"/>
</dbReference>
<feature type="compositionally biased region" description="Basic and acidic residues" evidence="1">
    <location>
        <begin position="270"/>
        <end position="279"/>
    </location>
</feature>
<evidence type="ECO:0000313" key="3">
    <source>
        <dbReference type="EMBL" id="KFN11111.1"/>
    </source>
</evidence>
<dbReference type="SMART" id="SM00257">
    <property type="entry name" value="LysM"/>
    <property type="match status" value="1"/>
</dbReference>
<protein>
    <submittedName>
        <fullName evidence="3">LysM domain protein</fullName>
    </submittedName>
</protein>
<dbReference type="EMBL" id="JMQA01000013">
    <property type="protein sequence ID" value="KFN11111.1"/>
    <property type="molecule type" value="Genomic_DNA"/>
</dbReference>
<dbReference type="InterPro" id="IPR036779">
    <property type="entry name" value="LysM_dom_sf"/>
</dbReference>
<feature type="domain" description="LysM" evidence="2">
    <location>
        <begin position="463"/>
        <end position="506"/>
    </location>
</feature>
<dbReference type="Gene3D" id="3.10.350.10">
    <property type="entry name" value="LysM domain"/>
    <property type="match status" value="1"/>
</dbReference>
<feature type="compositionally biased region" description="Basic and acidic residues" evidence="1">
    <location>
        <begin position="192"/>
        <end position="209"/>
    </location>
</feature>
<accession>A0A091A4C4</accession>
<keyword evidence="4" id="KW-1185">Reference proteome</keyword>